<dbReference type="Gene3D" id="2.60.40.10">
    <property type="entry name" value="Immunoglobulins"/>
    <property type="match status" value="1"/>
</dbReference>
<dbReference type="InterPro" id="IPR011110">
    <property type="entry name" value="Reg_prop"/>
</dbReference>
<comment type="catalytic activity">
    <reaction evidence="1">
        <text>ATP + protein L-histidine = ADP + protein N-phospho-L-histidine.</text>
        <dbReference type="EC" id="2.7.13.3"/>
    </reaction>
</comment>
<dbReference type="Gene3D" id="3.30.565.10">
    <property type="entry name" value="Histidine kinase-like ATPase, C-terminal domain"/>
    <property type="match status" value="1"/>
</dbReference>
<evidence type="ECO:0000256" key="12">
    <source>
        <dbReference type="SAM" id="Phobius"/>
    </source>
</evidence>
<evidence type="ECO:0000256" key="11">
    <source>
        <dbReference type="ARBA" id="ARBA00023136"/>
    </source>
</evidence>
<dbReference type="PRINTS" id="PR00344">
    <property type="entry name" value="BCTRLSENSOR"/>
</dbReference>
<dbReference type="EMBL" id="JGYD01000004">
    <property type="protein sequence ID" value="KSV18884.1"/>
    <property type="molecule type" value="Genomic_DNA"/>
</dbReference>
<dbReference type="RefSeq" id="WP_058292024.1">
    <property type="nucleotide sequence ID" value="NZ_JGYD01000004.1"/>
</dbReference>
<evidence type="ECO:0000256" key="3">
    <source>
        <dbReference type="ARBA" id="ARBA00012438"/>
    </source>
</evidence>
<protein>
    <recommendedName>
        <fullName evidence="3">histidine kinase</fullName>
        <ecNumber evidence="3">2.7.13.3</ecNumber>
    </recommendedName>
</protein>
<dbReference type="InterPro" id="IPR015943">
    <property type="entry name" value="WD40/YVTN_repeat-like_dom_sf"/>
</dbReference>
<dbReference type="InterPro" id="IPR004358">
    <property type="entry name" value="Sig_transdc_His_kin-like_C"/>
</dbReference>
<keyword evidence="10" id="KW-0902">Two-component regulatory system</keyword>
<name>A0A0V8M5D0_9CHLR</name>
<gene>
    <name evidence="15" type="ORF">DA01_07855</name>
</gene>
<evidence type="ECO:0000259" key="14">
    <source>
        <dbReference type="PROSITE" id="PS50109"/>
    </source>
</evidence>
<dbReference type="PANTHER" id="PTHR43547">
    <property type="entry name" value="TWO-COMPONENT HISTIDINE KINASE"/>
    <property type="match status" value="1"/>
</dbReference>
<keyword evidence="5" id="KW-0597">Phosphoprotein</keyword>
<evidence type="ECO:0000256" key="4">
    <source>
        <dbReference type="ARBA" id="ARBA00022475"/>
    </source>
</evidence>
<evidence type="ECO:0000256" key="7">
    <source>
        <dbReference type="ARBA" id="ARBA00022741"/>
    </source>
</evidence>
<dbReference type="InterPro" id="IPR011123">
    <property type="entry name" value="Y_Y_Y"/>
</dbReference>
<dbReference type="InterPro" id="IPR003594">
    <property type="entry name" value="HATPase_dom"/>
</dbReference>
<dbReference type="FunFam" id="3.30.565.10:FF:000023">
    <property type="entry name" value="PAS domain-containing sensor histidine kinase"/>
    <property type="match status" value="1"/>
</dbReference>
<dbReference type="SMART" id="SM00387">
    <property type="entry name" value="HATPase_c"/>
    <property type="match status" value="1"/>
</dbReference>
<dbReference type="CDD" id="cd00082">
    <property type="entry name" value="HisKA"/>
    <property type="match status" value="1"/>
</dbReference>
<feature type="signal peptide" evidence="13">
    <location>
        <begin position="1"/>
        <end position="28"/>
    </location>
</feature>
<dbReference type="PROSITE" id="PS50109">
    <property type="entry name" value="HIS_KIN"/>
    <property type="match status" value="1"/>
</dbReference>
<evidence type="ECO:0000256" key="2">
    <source>
        <dbReference type="ARBA" id="ARBA00004236"/>
    </source>
</evidence>
<keyword evidence="12" id="KW-0812">Transmembrane</keyword>
<dbReference type="PANTHER" id="PTHR43547:SF2">
    <property type="entry name" value="HYBRID SIGNAL TRANSDUCTION HISTIDINE KINASE C"/>
    <property type="match status" value="1"/>
</dbReference>
<dbReference type="SUPFAM" id="SSF63829">
    <property type="entry name" value="Calcium-dependent phosphotriesterase"/>
    <property type="match status" value="3"/>
</dbReference>
<evidence type="ECO:0000256" key="6">
    <source>
        <dbReference type="ARBA" id="ARBA00022679"/>
    </source>
</evidence>
<organism evidence="15 16">
    <name type="scientific">Dehalococcoides mccartyi</name>
    <dbReference type="NCBI Taxonomy" id="61435"/>
    <lineage>
        <taxon>Bacteria</taxon>
        <taxon>Bacillati</taxon>
        <taxon>Chloroflexota</taxon>
        <taxon>Dehalococcoidia</taxon>
        <taxon>Dehalococcoidales</taxon>
        <taxon>Dehalococcoidaceae</taxon>
        <taxon>Dehalococcoides</taxon>
    </lineage>
</organism>
<dbReference type="OrthoDB" id="9813394at2"/>
<evidence type="ECO:0000256" key="10">
    <source>
        <dbReference type="ARBA" id="ARBA00023012"/>
    </source>
</evidence>
<keyword evidence="6" id="KW-0808">Transferase</keyword>
<proteinExistence type="predicted"/>
<evidence type="ECO:0000256" key="8">
    <source>
        <dbReference type="ARBA" id="ARBA00022777"/>
    </source>
</evidence>
<keyword evidence="4" id="KW-1003">Cell membrane</keyword>
<dbReference type="GO" id="GO:0005524">
    <property type="term" value="F:ATP binding"/>
    <property type="evidence" value="ECO:0007669"/>
    <property type="project" value="UniProtKB-KW"/>
</dbReference>
<keyword evidence="8" id="KW-0418">Kinase</keyword>
<evidence type="ECO:0000256" key="5">
    <source>
        <dbReference type="ARBA" id="ARBA00022553"/>
    </source>
</evidence>
<accession>A0A0V8M5D0</accession>
<keyword evidence="11 12" id="KW-0472">Membrane</keyword>
<evidence type="ECO:0000313" key="16">
    <source>
        <dbReference type="Proteomes" id="UP000053577"/>
    </source>
</evidence>
<dbReference type="Pfam" id="PF00512">
    <property type="entry name" value="HisKA"/>
    <property type="match status" value="1"/>
</dbReference>
<keyword evidence="7" id="KW-0547">Nucleotide-binding</keyword>
<dbReference type="Pfam" id="PF07494">
    <property type="entry name" value="Reg_prop"/>
    <property type="match status" value="10"/>
</dbReference>
<dbReference type="SMART" id="SM00388">
    <property type="entry name" value="HisKA"/>
    <property type="match status" value="1"/>
</dbReference>
<keyword evidence="12" id="KW-1133">Transmembrane helix</keyword>
<reference evidence="15 16" key="1">
    <citation type="journal article" date="2015" name="Sci. Rep.">
        <title>A comparative genomics and reductive dehalogenase gene transcription study of two chloroethene-respiring bacteria, Dehalococcoides mccartyi strains MB and 11a.</title>
        <authorList>
            <person name="Low A."/>
            <person name="Shen Z."/>
            <person name="Cheng D."/>
            <person name="Rogers M.J."/>
            <person name="Lee P.K."/>
            <person name="He J."/>
        </authorList>
    </citation>
    <scope>NUCLEOTIDE SEQUENCE [LARGE SCALE GENOMIC DNA]</scope>
    <source>
        <strain evidence="15 16">MB</strain>
    </source>
</reference>
<dbReference type="InterPro" id="IPR003661">
    <property type="entry name" value="HisK_dim/P_dom"/>
</dbReference>
<dbReference type="Gene3D" id="2.130.10.10">
    <property type="entry name" value="YVTN repeat-like/Quinoprotein amine dehydrogenase"/>
    <property type="match status" value="2"/>
</dbReference>
<dbReference type="InterPro" id="IPR005467">
    <property type="entry name" value="His_kinase_dom"/>
</dbReference>
<dbReference type="InterPro" id="IPR036890">
    <property type="entry name" value="HATPase_C_sf"/>
</dbReference>
<dbReference type="Gene3D" id="1.10.287.130">
    <property type="match status" value="1"/>
</dbReference>
<evidence type="ECO:0000256" key="1">
    <source>
        <dbReference type="ARBA" id="ARBA00000085"/>
    </source>
</evidence>
<evidence type="ECO:0000256" key="13">
    <source>
        <dbReference type="SAM" id="SignalP"/>
    </source>
</evidence>
<dbReference type="Proteomes" id="UP000053577">
    <property type="component" value="Unassembled WGS sequence"/>
</dbReference>
<dbReference type="InterPro" id="IPR036097">
    <property type="entry name" value="HisK_dim/P_sf"/>
</dbReference>
<feature type="chain" id="PRO_5006894146" description="histidine kinase" evidence="13">
    <location>
        <begin position="29"/>
        <end position="1094"/>
    </location>
</feature>
<dbReference type="Pfam" id="PF07495">
    <property type="entry name" value="Y_Y_Y"/>
    <property type="match status" value="1"/>
</dbReference>
<feature type="domain" description="Histidine kinase" evidence="14">
    <location>
        <begin position="867"/>
        <end position="1087"/>
    </location>
</feature>
<dbReference type="GO" id="GO:0000155">
    <property type="term" value="F:phosphorelay sensor kinase activity"/>
    <property type="evidence" value="ECO:0007669"/>
    <property type="project" value="InterPro"/>
</dbReference>
<dbReference type="InterPro" id="IPR013783">
    <property type="entry name" value="Ig-like_fold"/>
</dbReference>
<dbReference type="AlphaFoldDB" id="A0A0V8M5D0"/>
<dbReference type="SUPFAM" id="SSF55874">
    <property type="entry name" value="ATPase domain of HSP90 chaperone/DNA topoisomerase II/histidine kinase"/>
    <property type="match status" value="1"/>
</dbReference>
<evidence type="ECO:0000313" key="15">
    <source>
        <dbReference type="EMBL" id="KSV18884.1"/>
    </source>
</evidence>
<keyword evidence="13" id="KW-0732">Signal</keyword>
<dbReference type="GO" id="GO:0005886">
    <property type="term" value="C:plasma membrane"/>
    <property type="evidence" value="ECO:0007669"/>
    <property type="project" value="UniProtKB-SubCell"/>
</dbReference>
<sequence length="1094" mass="122334">MNYKKYIVYLLCVMVTFLFLPSPGAVQAADSVKFSNLTNKDGLPSDAVFSVIQDHVGFIWFGSYAGLVRYDGLEFITYTFDPYNSQSLSSNSIWVLCEDCAGNIWVGTEGGGLNKFDTETGTFTRYKHDPENSNSLSNDKIRCILEDSCGNIWIGTENGLDVLPPNGSSFTHFYHDNADSSSLSSNGIRDLLEDGDGNIWIATDNGLNLLNRASNGFICFRNDPNDPYSLSSNSIRALYQDNLHRIWVGLADVGGVNIFDPYTYHASSISYRSEGIDMSKYVVFDITEDCNNNIWIGTQNGLYRTNLEGNQFEYFNHNSADPYSITNNIVRVIYEDNAGTIWIGTNGGGVNKFEYTKDRFEIYYHIEGNEGSLSSDMAYSIIQDSIGYIWIGTDNGLNRIDPVTGEIIHYGINACNPTGLPNRIIHAIYEDSYGTLWVGTLGGLARLNVESGEFEVLPEFANNRVLSIAEDSQGQLWVGDFLDGIIKIDISTGLFRTYVNNPQDPNSLSDDSVNSIFVDSSDNVWIGTNNGLNLYNRAADNFTVFTEQQMEGKGLSCDVINNIFEDSQGRLWISTNGGGVNLLNRNGFEFTHYTTQDGFPSSIIFFSVEDMQGHLWLGTNNGLCDYDSSNGHTVNYDIYNGLPSDQFNSASCLLEDGRLMLGTTQGVVAFYPDEMVIGNAISPVILTNFTVDGLSDFINKPVYQIDNLTLPYSNNSFSFEFAVLDYSASIKNQYAYLLEGFEESWHYTDASKRIAMYTNIPAGEYTLHIIGSNGFGVWNNSGVTLKISIVPPIWQSWWFIGLMVISAVGLLYIGYRLRLGILSNQNRRLGKLVEEHTLELRELYEKERSLHNCLEIEVQKRAEFTRALFHELKTPLTPLLPASEYLVNEIKNEPARSFARCVRSGVEKLDHRIEELLDLARGEVGILTLKQEQVRPSSLLGEAVDYFMPLAAKYEQQLISDFSYSLPAVWVDRDRIKQVVLNLLSNAMKFTRRGGIITVVSVVKGEYLEVSVTDTGRGIEKDRLEHIFLPYHQRMPASSRKIDEKLGGLGLGLALCKIIVELHGGEIWVRSHRGKGSTFSFTIPLATNIPKVAR</sequence>
<keyword evidence="9" id="KW-0067">ATP-binding</keyword>
<feature type="transmembrane region" description="Helical" evidence="12">
    <location>
        <begin position="796"/>
        <end position="815"/>
    </location>
</feature>
<comment type="caution">
    <text evidence="15">The sequence shown here is derived from an EMBL/GenBank/DDBJ whole genome shotgun (WGS) entry which is preliminary data.</text>
</comment>
<dbReference type="SUPFAM" id="SSF47384">
    <property type="entry name" value="Homodimeric domain of signal transducing histidine kinase"/>
    <property type="match status" value="1"/>
</dbReference>
<dbReference type="EC" id="2.7.13.3" evidence="3"/>
<comment type="subcellular location">
    <subcellularLocation>
        <location evidence="2">Cell membrane</location>
    </subcellularLocation>
</comment>
<evidence type="ECO:0000256" key="9">
    <source>
        <dbReference type="ARBA" id="ARBA00022840"/>
    </source>
</evidence>
<dbReference type="Pfam" id="PF02518">
    <property type="entry name" value="HATPase_c"/>
    <property type="match status" value="1"/>
</dbReference>
<dbReference type="PATRIC" id="fig|61435.5.peg.1542"/>